<protein>
    <submittedName>
        <fullName evidence="2">Uncharacterized protein</fullName>
    </submittedName>
</protein>
<feature type="region of interest" description="Disordered" evidence="1">
    <location>
        <begin position="127"/>
        <end position="149"/>
    </location>
</feature>
<reference evidence="2" key="1">
    <citation type="submission" date="2017-04" db="EMBL/GenBank/DDBJ databases">
        <title>Population genomics of picophytoplankton unveils novel chromosome hypervariability.</title>
        <authorList>
            <consortium name="DOE Joint Genome Institute"/>
            <person name="Blanc-Mathieu R."/>
            <person name="Krasovec M."/>
            <person name="Hebrard M."/>
            <person name="Yau S."/>
            <person name="Desgranges E."/>
            <person name="Martin J."/>
            <person name="Schackwitz W."/>
            <person name="Kuo A."/>
            <person name="Salin G."/>
            <person name="Donnadieu C."/>
            <person name="Desdevises Y."/>
            <person name="Sanchez-Ferandin S."/>
            <person name="Moreau H."/>
            <person name="Rivals E."/>
            <person name="Grigoriev I.V."/>
            <person name="Grimsley N."/>
            <person name="Eyre-Walker A."/>
            <person name="Piganeau G."/>
        </authorList>
    </citation>
    <scope>NUCLEOTIDE SEQUENCE [LARGE SCALE GENOMIC DNA]</scope>
    <source>
        <strain evidence="2">RCC 1115</strain>
    </source>
</reference>
<evidence type="ECO:0000256" key="1">
    <source>
        <dbReference type="SAM" id="MobiDB-lite"/>
    </source>
</evidence>
<feature type="region of interest" description="Disordered" evidence="1">
    <location>
        <begin position="1"/>
        <end position="25"/>
    </location>
</feature>
<dbReference type="Proteomes" id="UP000195557">
    <property type="component" value="Unassembled WGS sequence"/>
</dbReference>
<evidence type="ECO:0000313" key="2">
    <source>
        <dbReference type="EMBL" id="OUS43988.1"/>
    </source>
</evidence>
<dbReference type="AlphaFoldDB" id="A0A1Y5I387"/>
<dbReference type="EMBL" id="KZ155826">
    <property type="protein sequence ID" value="OUS43988.1"/>
    <property type="molecule type" value="Genomic_DNA"/>
</dbReference>
<gene>
    <name evidence="2" type="ORF">BE221DRAFT_78760</name>
</gene>
<sequence length="149" mass="16740">MSASPEGTDDPSDTARAIARDRPRRRARVVATAAPGARCTARIDFCRTIHRGSPSRRDVSVLRHRSARVDSETKRSTTSRSGWSRAWWDGRIRTRTERMCTAARNRAGACDASARVRRLIAPSLRTTRRASSPWIAPRSSGRSRERRVI</sequence>
<proteinExistence type="predicted"/>
<name>A0A1Y5I387_OSTTA</name>
<accession>A0A1Y5I387</accession>
<organism evidence="2">
    <name type="scientific">Ostreococcus tauri</name>
    <name type="common">Marine green alga</name>
    <dbReference type="NCBI Taxonomy" id="70448"/>
    <lineage>
        <taxon>Eukaryota</taxon>
        <taxon>Viridiplantae</taxon>
        <taxon>Chlorophyta</taxon>
        <taxon>Mamiellophyceae</taxon>
        <taxon>Mamiellales</taxon>
        <taxon>Bathycoccaceae</taxon>
        <taxon>Ostreococcus</taxon>
    </lineage>
</organism>